<keyword evidence="4 7" id="KW-0999">Mitochondrion inner membrane</keyword>
<keyword evidence="5 7" id="KW-0496">Mitochondrion</keyword>
<evidence type="ECO:0000256" key="6">
    <source>
        <dbReference type="ARBA" id="ARBA00023136"/>
    </source>
</evidence>
<comment type="pathway">
    <text evidence="2 7">Energy metabolism; oxidative phosphorylation.</text>
</comment>
<sequence length="81" mass="8988">MSFLRSAPVLPRVAAPSMISRAGMLARRQIRGIHIENSVGHNTPFVYTNKRAFTAGYVGLLSTLFAVPFVAVRYQLWKSGH</sequence>
<keyword evidence="7" id="KW-0809">Transit peptide</keyword>
<feature type="transmembrane region" description="Helical" evidence="7">
    <location>
        <begin position="52"/>
        <end position="72"/>
    </location>
</feature>
<comment type="subcellular location">
    <subcellularLocation>
        <location evidence="1 7">Mitochondrion inner membrane</location>
        <topology evidence="1 7">Single-pass membrane protein</topology>
    </subcellularLocation>
</comment>
<dbReference type="InterPro" id="IPR036636">
    <property type="entry name" value="COX7C/Cox8_sf"/>
</dbReference>
<evidence type="ECO:0000313" key="8">
    <source>
        <dbReference type="EMBL" id="PAV20152.1"/>
    </source>
</evidence>
<dbReference type="Gene3D" id="4.10.49.10">
    <property type="entry name" value="Cytochrome c oxidase subunit VIIc"/>
    <property type="match status" value="1"/>
</dbReference>
<keyword evidence="7" id="KW-0812">Transmembrane</keyword>
<keyword evidence="9" id="KW-1185">Reference proteome</keyword>
<evidence type="ECO:0000256" key="3">
    <source>
        <dbReference type="ARBA" id="ARBA00010514"/>
    </source>
</evidence>
<evidence type="ECO:0000256" key="2">
    <source>
        <dbReference type="ARBA" id="ARBA00004673"/>
    </source>
</evidence>
<gene>
    <name evidence="8" type="ORF">PNOK_0508600</name>
</gene>
<dbReference type="AlphaFoldDB" id="A0A286UKQ4"/>
<dbReference type="Pfam" id="PF02935">
    <property type="entry name" value="COX7C"/>
    <property type="match status" value="1"/>
</dbReference>
<dbReference type="EMBL" id="NBII01000004">
    <property type="protein sequence ID" value="PAV20152.1"/>
    <property type="molecule type" value="Genomic_DNA"/>
</dbReference>
<name>A0A286UKQ4_9AGAM</name>
<comment type="subunit">
    <text evidence="7">Component of the cytochrome c oxidase (complex IV, CIV), a multisubunit enzyme composed of a catalytic core of 3 subunits and several supernumerary subunits. The complex exists as a monomer or a dimer and forms supercomplexes (SCs) in the inner mitochondrial membrane with ubiquinol-cytochrome c oxidoreductase (cytochrome b-c1 complex, complex III, CIII).</text>
</comment>
<evidence type="ECO:0000256" key="1">
    <source>
        <dbReference type="ARBA" id="ARBA00004434"/>
    </source>
</evidence>
<dbReference type="STRING" id="2282107.A0A286UKQ4"/>
<comment type="function">
    <text evidence="7">Component of the cytochrome c oxidase, the last enzyme in the mitochondrial electron transport chain which drives oxidative phosphorylation. The respiratory chain contains 3 multisubunit complexes succinate dehydrogenase (complex II, CII), ubiquinol-cytochrome c oxidoreductase (cytochrome b-c1 complex, complex III, CIII) and cytochrome c oxidase (complex IV, CIV), that cooperate to transfer electrons derived from NADH and succinate to molecular oxygen, creating an electrochemical gradient over the inner membrane that drives transmembrane transport and the ATP synthase. Cytochrome c oxidase is the component of the respiratory chain that catalyzes the reduction of oxygen to water. Electrons originating from reduced cytochrome c in the intermembrane space (IMS) are transferred via the dinuclear copper A center (CU(A)) of subunit 2 and heme A of subunit 1 to the active site in subunit 1, a binuclear center (BNC) formed by heme A3 and copper B (CU(B)). The BNC reduces molecular oxygen to 2 water molecules using 4 electrons from cytochrome c in the IMS and 4 protons from the mitochondrial matrix.</text>
</comment>
<organism evidence="8 9">
    <name type="scientific">Pyrrhoderma noxium</name>
    <dbReference type="NCBI Taxonomy" id="2282107"/>
    <lineage>
        <taxon>Eukaryota</taxon>
        <taxon>Fungi</taxon>
        <taxon>Dikarya</taxon>
        <taxon>Basidiomycota</taxon>
        <taxon>Agaricomycotina</taxon>
        <taxon>Agaricomycetes</taxon>
        <taxon>Hymenochaetales</taxon>
        <taxon>Hymenochaetaceae</taxon>
        <taxon>Pyrrhoderma</taxon>
    </lineage>
</organism>
<evidence type="ECO:0000256" key="4">
    <source>
        <dbReference type="ARBA" id="ARBA00022792"/>
    </source>
</evidence>
<evidence type="ECO:0000256" key="7">
    <source>
        <dbReference type="RuleBase" id="RU368123"/>
    </source>
</evidence>
<dbReference type="GO" id="GO:0045277">
    <property type="term" value="C:respiratory chain complex IV"/>
    <property type="evidence" value="ECO:0007669"/>
    <property type="project" value="UniProtKB-UniRule"/>
</dbReference>
<evidence type="ECO:0000313" key="9">
    <source>
        <dbReference type="Proteomes" id="UP000217199"/>
    </source>
</evidence>
<dbReference type="Proteomes" id="UP000217199">
    <property type="component" value="Unassembled WGS sequence"/>
</dbReference>
<dbReference type="SUPFAM" id="SSF81427">
    <property type="entry name" value="Mitochondrial cytochrome c oxidase subunit VIIc (aka VIIIa)"/>
    <property type="match status" value="1"/>
</dbReference>
<comment type="similarity">
    <text evidence="3 7">Belongs to the cytochrome c oxidase VIIc family.</text>
</comment>
<accession>A0A286UKQ4</accession>
<dbReference type="GO" id="GO:0006123">
    <property type="term" value="P:mitochondrial electron transport, cytochrome c to oxygen"/>
    <property type="evidence" value="ECO:0007669"/>
    <property type="project" value="UniProtKB-UniRule"/>
</dbReference>
<comment type="caution">
    <text evidence="8">The sequence shown here is derived from an EMBL/GenBank/DDBJ whole genome shotgun (WGS) entry which is preliminary data.</text>
</comment>
<keyword evidence="6 7" id="KW-0472">Membrane</keyword>
<dbReference type="InParanoid" id="A0A286UKQ4"/>
<dbReference type="InterPro" id="IPR004202">
    <property type="entry name" value="COX7C/Cox8"/>
</dbReference>
<dbReference type="UniPathway" id="UPA00705"/>
<keyword evidence="7" id="KW-1133">Transmembrane helix</keyword>
<dbReference type="GO" id="GO:0005743">
    <property type="term" value="C:mitochondrial inner membrane"/>
    <property type="evidence" value="ECO:0007669"/>
    <property type="project" value="UniProtKB-SubCell"/>
</dbReference>
<dbReference type="OrthoDB" id="9974841at2759"/>
<reference evidence="8 9" key="1">
    <citation type="journal article" date="2017" name="Mol. Ecol.">
        <title>Comparative and population genomic landscape of Phellinus noxius: A hypervariable fungus causing root rot in trees.</title>
        <authorList>
            <person name="Chung C.L."/>
            <person name="Lee T.J."/>
            <person name="Akiba M."/>
            <person name="Lee H.H."/>
            <person name="Kuo T.H."/>
            <person name="Liu D."/>
            <person name="Ke H.M."/>
            <person name="Yokoi T."/>
            <person name="Roa M.B."/>
            <person name="Lu M.J."/>
            <person name="Chang Y.Y."/>
            <person name="Ann P.J."/>
            <person name="Tsai J.N."/>
            <person name="Chen C.Y."/>
            <person name="Tzean S.S."/>
            <person name="Ota Y."/>
            <person name="Hattori T."/>
            <person name="Sahashi N."/>
            <person name="Liou R.F."/>
            <person name="Kikuchi T."/>
            <person name="Tsai I.J."/>
        </authorList>
    </citation>
    <scope>NUCLEOTIDE SEQUENCE [LARGE SCALE GENOMIC DNA]</scope>
    <source>
        <strain evidence="8 9">FFPRI411160</strain>
    </source>
</reference>
<proteinExistence type="inferred from homology"/>
<protein>
    <recommendedName>
        <fullName evidence="7">Cytochrome c oxidase subunit 8, mitochondrial</fullName>
    </recommendedName>
    <alternativeName>
        <fullName evidence="7">Cytochrome c oxidase polypeptide VIII</fullName>
    </alternativeName>
</protein>
<evidence type="ECO:0000256" key="5">
    <source>
        <dbReference type="ARBA" id="ARBA00023128"/>
    </source>
</evidence>